<evidence type="ECO:0000256" key="1">
    <source>
        <dbReference type="SAM" id="MobiDB-lite"/>
    </source>
</evidence>
<dbReference type="AlphaFoldDB" id="A0AAD5SKW6"/>
<feature type="region of interest" description="Disordered" evidence="1">
    <location>
        <begin position="388"/>
        <end position="459"/>
    </location>
</feature>
<dbReference type="Gene3D" id="3.40.50.720">
    <property type="entry name" value="NAD(P)-binding Rossmann-like Domain"/>
    <property type="match status" value="1"/>
</dbReference>
<reference evidence="3" key="1">
    <citation type="submission" date="2020-05" db="EMBL/GenBank/DDBJ databases">
        <title>Phylogenomic resolution of chytrid fungi.</title>
        <authorList>
            <person name="Stajich J.E."/>
            <person name="Amses K."/>
            <person name="Simmons R."/>
            <person name="Seto K."/>
            <person name="Myers J."/>
            <person name="Bonds A."/>
            <person name="Quandt C.A."/>
            <person name="Barry K."/>
            <person name="Liu P."/>
            <person name="Grigoriev I."/>
            <person name="Longcore J.E."/>
            <person name="James T.Y."/>
        </authorList>
    </citation>
    <scope>NUCLEOTIDE SEQUENCE</scope>
    <source>
        <strain evidence="3">JEL0318</strain>
    </source>
</reference>
<dbReference type="InterPro" id="IPR036291">
    <property type="entry name" value="NAD(P)-bd_dom_sf"/>
</dbReference>
<dbReference type="InterPro" id="IPR040357">
    <property type="entry name" value="Vma22/CCDC115"/>
</dbReference>
<evidence type="ECO:0000259" key="2">
    <source>
        <dbReference type="Pfam" id="PF04321"/>
    </source>
</evidence>
<organism evidence="3 4">
    <name type="scientific">Rhizophlyctis rosea</name>
    <dbReference type="NCBI Taxonomy" id="64517"/>
    <lineage>
        <taxon>Eukaryota</taxon>
        <taxon>Fungi</taxon>
        <taxon>Fungi incertae sedis</taxon>
        <taxon>Chytridiomycota</taxon>
        <taxon>Chytridiomycota incertae sedis</taxon>
        <taxon>Chytridiomycetes</taxon>
        <taxon>Rhizophlyctidales</taxon>
        <taxon>Rhizophlyctidaceae</taxon>
        <taxon>Rhizophlyctis</taxon>
    </lineage>
</organism>
<dbReference type="PANTHER" id="PTHR10491">
    <property type="entry name" value="DTDP-4-DEHYDRORHAMNOSE REDUCTASE"/>
    <property type="match status" value="1"/>
</dbReference>
<sequence>MPLIVSSVPRVIVTGASGLLGRAVYKVFREGGYDVVGTAFTRAKDGLERLDLTDFEAVTKFVSEQKSQLIIHCAAERRPDVAERDNAAALKLNVQSSEHLARAAQQAGSAFIYISTDYVFDGTSPPYNVDDKPNPLQFYGRSKYEGEVAIQNVNPNAIILRVPILYGEVEYNAESAVNILLDVVRDKNKKTNMDDVQVRFPTHVEDVGRVLKQIADRITIEQKQVSGVYHYSAKEQFTKYGICEVIAKADGSDISHITRITEAPKEPVASRPNNAQLSTTRLEQEKFDVSHVKFEQWWKDIIKSSAKKDTGSEEVLEKLDMILVAMMDLVDEYTALQESCGKLLNGAFFNLAQAKYAIGPSRLTQYQYDLRMQSSAIIETNEADAETTFTLERKKPTANKPSSVTTEKKNTDSLRQRTNRGKTEDETTKENDPPVVQSEAGASKPTETKKSERKGPIEDPLNWFGVLVPTPLRTAQTEFRQGLNTMVALANVARRLNELCNKYDKLQRSR</sequence>
<dbReference type="GO" id="GO:0006556">
    <property type="term" value="P:S-adenosylmethionine biosynthetic process"/>
    <property type="evidence" value="ECO:0007669"/>
    <property type="project" value="TreeGrafter"/>
</dbReference>
<dbReference type="GO" id="GO:0048270">
    <property type="term" value="F:methionine adenosyltransferase regulator activity"/>
    <property type="evidence" value="ECO:0007669"/>
    <property type="project" value="TreeGrafter"/>
</dbReference>
<dbReference type="EMBL" id="JADGJD010000001">
    <property type="protein sequence ID" value="KAJ3057578.1"/>
    <property type="molecule type" value="Genomic_DNA"/>
</dbReference>
<dbReference type="Proteomes" id="UP001212841">
    <property type="component" value="Unassembled WGS sequence"/>
</dbReference>
<dbReference type="SUPFAM" id="SSF51735">
    <property type="entry name" value="NAD(P)-binding Rossmann-fold domains"/>
    <property type="match status" value="1"/>
</dbReference>
<evidence type="ECO:0000313" key="4">
    <source>
        <dbReference type="Proteomes" id="UP001212841"/>
    </source>
</evidence>
<proteinExistence type="predicted"/>
<gene>
    <name evidence="3" type="primary">MAT2B</name>
    <name evidence="3" type="ORF">HK097_000045</name>
</gene>
<dbReference type="CDD" id="cd05254">
    <property type="entry name" value="dTDP_HR_like_SDR_e"/>
    <property type="match status" value="1"/>
</dbReference>
<feature type="compositionally biased region" description="Basic and acidic residues" evidence="1">
    <location>
        <begin position="406"/>
        <end position="432"/>
    </location>
</feature>
<dbReference type="Pfam" id="PF04321">
    <property type="entry name" value="RmlD_sub_bind"/>
    <property type="match status" value="1"/>
</dbReference>
<feature type="compositionally biased region" description="Basic and acidic residues" evidence="1">
    <location>
        <begin position="446"/>
        <end position="457"/>
    </location>
</feature>
<dbReference type="InterPro" id="IPR029903">
    <property type="entry name" value="RmlD-like-bd"/>
</dbReference>
<dbReference type="FunFam" id="3.40.50.720:FF:000357">
    <property type="entry name" value="Methionine adenosyltransferase 2 subunit beta"/>
    <property type="match status" value="1"/>
</dbReference>
<dbReference type="Pfam" id="PF21730">
    <property type="entry name" value="Vma22_CCDC115"/>
    <property type="match status" value="1"/>
</dbReference>
<keyword evidence="4" id="KW-1185">Reference proteome</keyword>
<protein>
    <submittedName>
        <fullName evidence="3">Methionine adenosyltransferase 2 subunit beta</fullName>
    </submittedName>
</protein>
<dbReference type="GO" id="GO:0070072">
    <property type="term" value="P:vacuolar proton-transporting V-type ATPase complex assembly"/>
    <property type="evidence" value="ECO:0007669"/>
    <property type="project" value="InterPro"/>
</dbReference>
<feature type="domain" description="RmlD-like substrate binding" evidence="2">
    <location>
        <begin position="10"/>
        <end position="303"/>
    </location>
</feature>
<accession>A0AAD5SKW6</accession>
<evidence type="ECO:0000313" key="3">
    <source>
        <dbReference type="EMBL" id="KAJ3057578.1"/>
    </source>
</evidence>
<dbReference type="GO" id="GO:0048269">
    <property type="term" value="C:methionine adenosyltransferase complex"/>
    <property type="evidence" value="ECO:0007669"/>
    <property type="project" value="TreeGrafter"/>
</dbReference>
<dbReference type="PANTHER" id="PTHR10491:SF4">
    <property type="entry name" value="METHIONINE ADENOSYLTRANSFERASE 2 SUBUNIT BETA"/>
    <property type="match status" value="1"/>
</dbReference>
<name>A0AAD5SKW6_9FUNG</name>
<dbReference type="InterPro" id="IPR005913">
    <property type="entry name" value="dTDP_dehydrorham_reduct"/>
</dbReference>
<comment type="caution">
    <text evidence="3">The sequence shown here is derived from an EMBL/GenBank/DDBJ whole genome shotgun (WGS) entry which is preliminary data.</text>
</comment>